<protein>
    <submittedName>
        <fullName evidence="6">Restriction endonuclease subunit S</fullName>
    </submittedName>
</protein>
<proteinExistence type="inferred from homology"/>
<gene>
    <name evidence="5" type="ORF">RCC75_03000</name>
    <name evidence="6" type="ORF">RCG00_09785</name>
</gene>
<dbReference type="Gene3D" id="1.10.287.1120">
    <property type="entry name" value="Bipartite methylase S protein"/>
    <property type="match status" value="1"/>
</dbReference>
<feature type="domain" description="Type I restriction modification DNA specificity" evidence="4">
    <location>
        <begin position="98"/>
        <end position="189"/>
    </location>
</feature>
<keyword evidence="6" id="KW-0540">Nuclease</keyword>
<comment type="similarity">
    <text evidence="1">Belongs to the type-I restriction system S methylase family.</text>
</comment>
<dbReference type="Proteomes" id="UP001223336">
    <property type="component" value="Unassembled WGS sequence"/>
</dbReference>
<dbReference type="REBASE" id="755024">
    <property type="entry name" value="S3.TsuDNT52ORF9770P"/>
</dbReference>
<keyword evidence="2" id="KW-0680">Restriction system</keyword>
<dbReference type="PANTHER" id="PTHR43140">
    <property type="entry name" value="TYPE-1 RESTRICTION ENZYME ECOKI SPECIFICITY PROTEIN"/>
    <property type="match status" value="1"/>
</dbReference>
<evidence type="ECO:0000259" key="4">
    <source>
        <dbReference type="Pfam" id="PF01420"/>
    </source>
</evidence>
<dbReference type="AlphaFoldDB" id="A0AA51MUF1"/>
<dbReference type="InterPro" id="IPR000055">
    <property type="entry name" value="Restrct_endonuc_typeI_TRD"/>
</dbReference>
<dbReference type="EMBL" id="JAVFKN010000002">
    <property type="protein sequence ID" value="MDQ5767477.1"/>
    <property type="molecule type" value="Genomic_DNA"/>
</dbReference>
<dbReference type="Gene3D" id="3.90.220.20">
    <property type="entry name" value="DNA methylase specificity domains"/>
    <property type="match status" value="2"/>
</dbReference>
<dbReference type="InterPro" id="IPR051212">
    <property type="entry name" value="Type-I_RE_S_subunit"/>
</dbReference>
<evidence type="ECO:0000256" key="3">
    <source>
        <dbReference type="ARBA" id="ARBA00023125"/>
    </source>
</evidence>
<dbReference type="RefSeq" id="WP_308133651.1">
    <property type="nucleotide sequence ID" value="NZ_CP133197.1"/>
</dbReference>
<keyword evidence="6" id="KW-0378">Hydrolase</keyword>
<evidence type="ECO:0000256" key="2">
    <source>
        <dbReference type="ARBA" id="ARBA00022747"/>
    </source>
</evidence>
<evidence type="ECO:0000313" key="7">
    <source>
        <dbReference type="Proteomes" id="UP001223336"/>
    </source>
</evidence>
<sequence length="431" mass="49281">MTLQTLPKYETYKDSGEDWIGNIPAHWEVRKLKHLFFEKKHKKNMMLSCGSISFGKVIAKDDEKIPEATKASYQEVLSGEFLINPLNLNYDLISLRIALSNISVVVSAGYIVIKEKVFLNKDYFKYLLHRYDVSYMKLLGSGVRQTISFNHIANSLLIFPSSEEQTTIAHFLDQKTAQIDAAIAIKEQQIALLKERKQILIQQAVTQGLDPTVPMKDSGVEWIGKIPAHWEVKKLKYVLEERNERSKTGEEPLFMMSQIHGLVVRADYHDKAEVAASNVDNKIVYKNDLVFNKLKAHLGVFFKSNIEFNGLVSPDYAVYKSKAYIHDMKILEVLFRHPSYIEQFIIRATGIVEGLIRLYTGDLFDMSVPIAPKKEQLEILEFIDKQSTLHDNAIVIQQQQIEKLREYKTTLINSAVTGKIRVTNNAVDVSI</sequence>
<keyword evidence="6" id="KW-0255">Endonuclease</keyword>
<dbReference type="PANTHER" id="PTHR43140:SF1">
    <property type="entry name" value="TYPE I RESTRICTION ENZYME ECOKI SPECIFICITY SUBUNIT"/>
    <property type="match status" value="1"/>
</dbReference>
<dbReference type="SUPFAM" id="SSF116734">
    <property type="entry name" value="DNA methylase specificity domain"/>
    <property type="match status" value="2"/>
</dbReference>
<evidence type="ECO:0000313" key="5">
    <source>
        <dbReference type="EMBL" id="MDQ5767477.1"/>
    </source>
</evidence>
<dbReference type="Proteomes" id="UP001229862">
    <property type="component" value="Chromosome"/>
</dbReference>
<accession>A0AA51MUF1</accession>
<dbReference type="EMBL" id="CP133217">
    <property type="protein sequence ID" value="WML88652.1"/>
    <property type="molecule type" value="Genomic_DNA"/>
</dbReference>
<reference evidence="6 7" key="1">
    <citation type="submission" date="2023-08" db="EMBL/GenBank/DDBJ databases">
        <title>New molecular markers tilS and rpoB for phylogenetic and monitoring studies of the genus Thiothrix biodiversity.</title>
        <authorList>
            <person name="Ravin N.V."/>
            <person name="Smolyakov D."/>
            <person name="Markov N.D."/>
            <person name="Beletsky A.V."/>
            <person name="Mardanov A.V."/>
            <person name="Rudenko T.S."/>
            <person name="Grabovich M.Y."/>
        </authorList>
    </citation>
    <scope>NUCLEOTIDE SEQUENCE</scope>
    <source>
        <strain evidence="6">DNT52</strain>
        <strain evidence="5 7">H33</strain>
    </source>
</reference>
<dbReference type="GO" id="GO:0009307">
    <property type="term" value="P:DNA restriction-modification system"/>
    <property type="evidence" value="ECO:0007669"/>
    <property type="project" value="UniProtKB-KW"/>
</dbReference>
<name>A0AA51MUF1_9GAMM</name>
<organism evidence="6">
    <name type="scientific">Thiothrix subterranea</name>
    <dbReference type="NCBI Taxonomy" id="2735563"/>
    <lineage>
        <taxon>Bacteria</taxon>
        <taxon>Pseudomonadati</taxon>
        <taxon>Pseudomonadota</taxon>
        <taxon>Gammaproteobacteria</taxon>
        <taxon>Thiotrichales</taxon>
        <taxon>Thiotrichaceae</taxon>
        <taxon>Thiothrix</taxon>
    </lineage>
</organism>
<dbReference type="InterPro" id="IPR044946">
    <property type="entry name" value="Restrct_endonuc_typeI_TRD_sf"/>
</dbReference>
<dbReference type="GO" id="GO:0003677">
    <property type="term" value="F:DNA binding"/>
    <property type="evidence" value="ECO:0007669"/>
    <property type="project" value="UniProtKB-KW"/>
</dbReference>
<evidence type="ECO:0000313" key="6">
    <source>
        <dbReference type="EMBL" id="WML88652.1"/>
    </source>
</evidence>
<evidence type="ECO:0000256" key="1">
    <source>
        <dbReference type="ARBA" id="ARBA00010923"/>
    </source>
</evidence>
<dbReference type="Pfam" id="PF01420">
    <property type="entry name" value="Methylase_S"/>
    <property type="match status" value="1"/>
</dbReference>
<keyword evidence="3" id="KW-0238">DNA-binding</keyword>
<keyword evidence="7" id="KW-1185">Reference proteome</keyword>
<dbReference type="GO" id="GO:0004519">
    <property type="term" value="F:endonuclease activity"/>
    <property type="evidence" value="ECO:0007669"/>
    <property type="project" value="UniProtKB-KW"/>
</dbReference>